<evidence type="ECO:0000313" key="3">
    <source>
        <dbReference type="Proteomes" id="UP000605848"/>
    </source>
</evidence>
<name>A0A937CZJ9_9HYPH</name>
<accession>A0A937CZJ9</accession>
<organism evidence="2 3">
    <name type="scientific">Microvirga aerilata</name>
    <dbReference type="NCBI Taxonomy" id="670292"/>
    <lineage>
        <taxon>Bacteria</taxon>
        <taxon>Pseudomonadati</taxon>
        <taxon>Pseudomonadota</taxon>
        <taxon>Alphaproteobacteria</taxon>
        <taxon>Hyphomicrobiales</taxon>
        <taxon>Methylobacteriaceae</taxon>
        <taxon>Microvirga</taxon>
    </lineage>
</organism>
<dbReference type="Proteomes" id="UP000605848">
    <property type="component" value="Unassembled WGS sequence"/>
</dbReference>
<keyword evidence="3" id="KW-1185">Reference proteome</keyword>
<dbReference type="RefSeq" id="WP_202058464.1">
    <property type="nucleotide sequence ID" value="NZ_JAEQMY010000010.1"/>
</dbReference>
<evidence type="ECO:0000313" key="2">
    <source>
        <dbReference type="EMBL" id="MBL0404117.1"/>
    </source>
</evidence>
<protein>
    <submittedName>
        <fullName evidence="2">Uncharacterized protein</fullName>
    </submittedName>
</protein>
<evidence type="ECO:0000256" key="1">
    <source>
        <dbReference type="SAM" id="MobiDB-lite"/>
    </source>
</evidence>
<dbReference type="AlphaFoldDB" id="A0A937CZJ9"/>
<dbReference type="EMBL" id="JAEQMY010000010">
    <property type="protein sequence ID" value="MBL0404117.1"/>
    <property type="molecule type" value="Genomic_DNA"/>
</dbReference>
<comment type="caution">
    <text evidence="2">The sequence shown here is derived from an EMBL/GenBank/DDBJ whole genome shotgun (WGS) entry which is preliminary data.</text>
</comment>
<sequence length="137" mass="14788">MNQLTPTDRCPGNTGMQGCAPAADPPSIATPSYAEALVEPAGVFGSPAEVVAHPWFTAQEKRTILLSWARDELVLEQVANGILPELKPRSRIDAVVEALSRFDPRAAAEYDAAAGAIRTRKLRRAGSRLARLRARRA</sequence>
<reference evidence="2" key="1">
    <citation type="submission" date="2021-01" db="EMBL/GenBank/DDBJ databases">
        <title>Microvirga sp.</title>
        <authorList>
            <person name="Kim M.K."/>
        </authorList>
    </citation>
    <scope>NUCLEOTIDE SEQUENCE</scope>
    <source>
        <strain evidence="2">5420S-16</strain>
    </source>
</reference>
<proteinExistence type="predicted"/>
<feature type="region of interest" description="Disordered" evidence="1">
    <location>
        <begin position="1"/>
        <end position="23"/>
    </location>
</feature>
<gene>
    <name evidence="2" type="ORF">JKG68_09085</name>
</gene>